<comment type="caution">
    <text evidence="8">The sequence shown here is derived from an EMBL/GenBank/DDBJ whole genome shotgun (WGS) entry which is preliminary data.</text>
</comment>
<feature type="compositionally biased region" description="Basic and acidic residues" evidence="6">
    <location>
        <begin position="500"/>
        <end position="518"/>
    </location>
</feature>
<feature type="domain" description="TraD/TraG TraM recognition site" evidence="7">
    <location>
        <begin position="271"/>
        <end position="363"/>
    </location>
</feature>
<dbReference type="CDD" id="cd01127">
    <property type="entry name" value="TrwB_TraG_TraD_VirD4"/>
    <property type="match status" value="1"/>
</dbReference>
<dbReference type="PANTHER" id="PTHR37937">
    <property type="entry name" value="CONJUGATIVE TRANSFER: DNA TRANSPORT"/>
    <property type="match status" value="1"/>
</dbReference>
<dbReference type="Proteomes" id="UP001459714">
    <property type="component" value="Unassembled WGS sequence"/>
</dbReference>
<keyword evidence="2" id="KW-1003">Cell membrane</keyword>
<evidence type="ECO:0000256" key="5">
    <source>
        <dbReference type="ARBA" id="ARBA00023136"/>
    </source>
</evidence>
<dbReference type="EMBL" id="JBBYAK010000003">
    <property type="protein sequence ID" value="MEL3959570.1"/>
    <property type="molecule type" value="Genomic_DNA"/>
</dbReference>
<keyword evidence="5" id="KW-0472">Membrane</keyword>
<name>A0ABU9K488_9BACI</name>
<feature type="region of interest" description="Disordered" evidence="6">
    <location>
        <begin position="612"/>
        <end position="631"/>
    </location>
</feature>
<reference evidence="8 9" key="1">
    <citation type="submission" date="2024-03" db="EMBL/GenBank/DDBJ databases">
        <title>Bacilli Hybrid Assemblies.</title>
        <authorList>
            <person name="Kovac J."/>
        </authorList>
    </citation>
    <scope>NUCLEOTIDE SEQUENCE [LARGE SCALE GENOMIC DNA]</scope>
    <source>
        <strain evidence="8 9">FSL M8-0022</strain>
    </source>
</reference>
<sequence length="648" mass="74774">MAVPIMWGGDDPYTHLLCAGPTRCGKSATILTQICYQLLLQKRRGKKVGFSLIEPKGDLVRQVKEFCDVMEIPYIYIDPLSPDTHKFNVMEGDKEDVAEATVAVLQSLFGKQEAFFKTVQELSTRNVTKLLKEIRGDNLDLIDLLETLRNEKLLAKRVEELKRKNPNSDLIPFFENELLGSLKDQYRKLVIGLRAQLENITSNEKLRYIISGKSDINLDKHFEEGGVLLVNTALGDTKTSGDAFGMFTLMHLQSATFRRKGTERTRVPHFLIVDEFSRYINPDIEMFLSIAASYRVAGIFAVQSLGQLEVESGKISGKAMKQAILTSCRNKIAFCGLSAQDAKEFAEEFGRDIVIQRQSTYKNHLILPHFFPQNFRDTEIEEYRYHYTYLQDSMKRFHFICRMLKNGTPQRPFQGVGQFVPRDWKDRREWENPKRSKGDWTKKIFTGGNKVIYLFDSTLKKVVPRKKEEDEKPKETIEQEAKQLRLLEDNNMQTPYNSMTEKEGEKNELETVSQEEKTVEMEVPFSTVDLKKTDWKSVEEKVVNEIKDVSSVTQSHSVSLSEQQTVENDLFEVRMEPVQEKETQMVLNEANQTNSFQDWASGVNLELNQVGNRQNQLENQERVTEEEKDTVIKKPDKTSSFYNVDDFF</sequence>
<evidence type="ECO:0000313" key="8">
    <source>
        <dbReference type="EMBL" id="MEL3959570.1"/>
    </source>
</evidence>
<dbReference type="Gene3D" id="3.40.50.300">
    <property type="entry name" value="P-loop containing nucleotide triphosphate hydrolases"/>
    <property type="match status" value="2"/>
</dbReference>
<accession>A0ABU9K488</accession>
<feature type="compositionally biased region" description="Basic and acidic residues" evidence="6">
    <location>
        <begin position="619"/>
        <end position="631"/>
    </location>
</feature>
<dbReference type="SUPFAM" id="SSF52540">
    <property type="entry name" value="P-loop containing nucleoside triphosphate hydrolases"/>
    <property type="match status" value="1"/>
</dbReference>
<comment type="subcellular location">
    <subcellularLocation>
        <location evidence="1">Cell membrane</location>
        <topology evidence="1">Multi-pass membrane protein</topology>
    </subcellularLocation>
</comment>
<dbReference type="InterPro" id="IPR051539">
    <property type="entry name" value="T4SS-coupling_protein"/>
</dbReference>
<evidence type="ECO:0000256" key="1">
    <source>
        <dbReference type="ARBA" id="ARBA00004651"/>
    </source>
</evidence>
<dbReference type="Pfam" id="PF12696">
    <property type="entry name" value="TraG-D_C"/>
    <property type="match status" value="1"/>
</dbReference>
<organism evidence="8 9">
    <name type="scientific">Caldifermentibacillus hisashii</name>
    <dbReference type="NCBI Taxonomy" id="996558"/>
    <lineage>
        <taxon>Bacteria</taxon>
        <taxon>Bacillati</taxon>
        <taxon>Bacillota</taxon>
        <taxon>Bacilli</taxon>
        <taxon>Bacillales</taxon>
        <taxon>Bacillaceae</taxon>
        <taxon>Caldifermentibacillus</taxon>
    </lineage>
</organism>
<evidence type="ECO:0000259" key="7">
    <source>
        <dbReference type="Pfam" id="PF12696"/>
    </source>
</evidence>
<evidence type="ECO:0000313" key="9">
    <source>
        <dbReference type="Proteomes" id="UP001459714"/>
    </source>
</evidence>
<dbReference type="InterPro" id="IPR032689">
    <property type="entry name" value="TraG-D_C"/>
</dbReference>
<dbReference type="InterPro" id="IPR027417">
    <property type="entry name" value="P-loop_NTPase"/>
</dbReference>
<gene>
    <name evidence="8" type="ORF">NST17_20670</name>
</gene>
<keyword evidence="9" id="KW-1185">Reference proteome</keyword>
<evidence type="ECO:0000256" key="6">
    <source>
        <dbReference type="SAM" id="MobiDB-lite"/>
    </source>
</evidence>
<evidence type="ECO:0000256" key="3">
    <source>
        <dbReference type="ARBA" id="ARBA00022692"/>
    </source>
</evidence>
<proteinExistence type="predicted"/>
<dbReference type="PANTHER" id="PTHR37937:SF1">
    <property type="entry name" value="CONJUGATIVE TRANSFER: DNA TRANSPORT"/>
    <property type="match status" value="1"/>
</dbReference>
<protein>
    <submittedName>
        <fullName evidence="8">TraM recognition domain-containing protein</fullName>
    </submittedName>
</protein>
<dbReference type="RefSeq" id="WP_342021180.1">
    <property type="nucleotide sequence ID" value="NZ_JBBYAK010000003.1"/>
</dbReference>
<evidence type="ECO:0000256" key="2">
    <source>
        <dbReference type="ARBA" id="ARBA00022475"/>
    </source>
</evidence>
<keyword evidence="3" id="KW-0812">Transmembrane</keyword>
<feature type="region of interest" description="Disordered" evidence="6">
    <location>
        <begin position="495"/>
        <end position="518"/>
    </location>
</feature>
<evidence type="ECO:0000256" key="4">
    <source>
        <dbReference type="ARBA" id="ARBA00022989"/>
    </source>
</evidence>
<keyword evidence="4" id="KW-1133">Transmembrane helix</keyword>